<dbReference type="InterPro" id="IPR005349">
    <property type="entry name" value="TMEM14"/>
</dbReference>
<dbReference type="Gene3D" id="2.130.10.10">
    <property type="entry name" value="YVTN repeat-like/Quinoprotein amine dehydrogenase"/>
    <property type="match status" value="2"/>
</dbReference>
<comment type="subcellular location">
    <subcellularLocation>
        <location evidence="1">Membrane</location>
        <topology evidence="1">Multi-pass membrane protein</topology>
    </subcellularLocation>
</comment>
<feature type="repeat" description="WD" evidence="10">
    <location>
        <begin position="10"/>
        <end position="50"/>
    </location>
</feature>
<evidence type="ECO:0000256" key="3">
    <source>
        <dbReference type="ARBA" id="ARBA00022574"/>
    </source>
</evidence>
<evidence type="ECO:0000256" key="2">
    <source>
        <dbReference type="ARBA" id="ARBA00007590"/>
    </source>
</evidence>
<dbReference type="SUPFAM" id="SSF50978">
    <property type="entry name" value="WD40 repeat-like"/>
    <property type="match status" value="1"/>
</dbReference>
<dbReference type="InterPro" id="IPR051959">
    <property type="entry name" value="PAK1-Kinase_Regulator"/>
</dbReference>
<dbReference type="InterPro" id="IPR015943">
    <property type="entry name" value="WD40/YVTN_repeat-like_dom_sf"/>
</dbReference>
<keyword evidence="12" id="KW-0808">Transferase</keyword>
<evidence type="ECO:0000256" key="5">
    <source>
        <dbReference type="ARBA" id="ARBA00022700"/>
    </source>
</evidence>
<evidence type="ECO:0000256" key="8">
    <source>
        <dbReference type="ARBA" id="ARBA00023136"/>
    </source>
</evidence>
<dbReference type="PROSITE" id="PS50294">
    <property type="entry name" value="WD_REPEATS_REGION"/>
    <property type="match status" value="1"/>
</dbReference>
<dbReference type="EMBL" id="JAOTOJ010000003">
    <property type="protein sequence ID" value="KAK9403518.1"/>
    <property type="molecule type" value="Genomic_DNA"/>
</dbReference>
<name>A0AAW1BPX9_CROAD</name>
<keyword evidence="3 10" id="KW-0853">WD repeat</keyword>
<feature type="transmembrane region" description="Helical" evidence="11">
    <location>
        <begin position="308"/>
        <end position="327"/>
    </location>
</feature>
<dbReference type="PANTHER" id="PTHR44675:SF1">
    <property type="entry name" value="P21-ACTIVATED PROTEIN KINASE-INTERACTING PROTEIN 1"/>
    <property type="match status" value="1"/>
</dbReference>
<dbReference type="InterPro" id="IPR019775">
    <property type="entry name" value="WD40_repeat_CS"/>
</dbReference>
<dbReference type="GO" id="GO:0016301">
    <property type="term" value="F:kinase activity"/>
    <property type="evidence" value="ECO:0007669"/>
    <property type="project" value="UniProtKB-KW"/>
</dbReference>
<accession>A0AAW1BPX9</accession>
<sequence length="386" mass="42014">MKKKVEHGALVHHNGTVTCLEFYGSAHLLSGAEDGLICIWNTKKWECLKSIQAHKGHVTSLSIHPSGKLALSVGTDKTLRTWNLVEGRSAFIKNIKQNAHLVKWSPSGEIYVVAIANKVDIYDLETASISGTIATEKRISSIKFITASILAITGDEEFVRLFDCESQKCLCEFKAHENRIKALYNFKMEGLHILVTASSDGYIKAWNLDIDKIENAPSLLCEVNTKARLTCLAVWLKRDFETEQIPVEATTSSSQVHEAEQPSLKKKKIYLCNCSCIREMGLDWIGFGYAALVASGGIIGYAKAGSVPSLAAGLLFGGIAGLGAYQLSQDPKNIWLSLIASGTLAGIMGMRFYNSGKIMPAGLIAGASLMMVGRLGLKMYDKPHNG</sequence>
<dbReference type="GO" id="GO:0009968">
    <property type="term" value="P:negative regulation of signal transduction"/>
    <property type="evidence" value="ECO:0007669"/>
    <property type="project" value="UniProtKB-KW"/>
</dbReference>
<feature type="transmembrane region" description="Helical" evidence="11">
    <location>
        <begin position="334"/>
        <end position="352"/>
    </location>
</feature>
<keyword evidence="5" id="KW-0734">Signal transduction inhibitor</keyword>
<comment type="function">
    <text evidence="9">Negatively regulates the PAK1 kinase. PAK1 is a member of the PAK kinase family, which has been shown to play a positive role in the regulation of signaling pathways involving MAPK8 and RELA. PAK1 exists as an inactive homodimer, which is activated by binding of small GTPases such as CDC42 to an N-terminal regulatory domain. PAK1IP1 also binds to the N-terminus of PAK1, and inhibits the specific activation of PAK1 by CDC42. May be involved in ribosomal large subunit assembly.</text>
</comment>
<dbReference type="Pfam" id="PF03647">
    <property type="entry name" value="Tmemb_14"/>
    <property type="match status" value="1"/>
</dbReference>
<dbReference type="Proteomes" id="UP001474421">
    <property type="component" value="Unassembled WGS sequence"/>
</dbReference>
<feature type="transmembrane region" description="Helical" evidence="11">
    <location>
        <begin position="284"/>
        <end position="302"/>
    </location>
</feature>
<dbReference type="Pfam" id="PF00400">
    <property type="entry name" value="WD40"/>
    <property type="match status" value="3"/>
</dbReference>
<dbReference type="InterPro" id="IPR001680">
    <property type="entry name" value="WD40_rpt"/>
</dbReference>
<keyword evidence="12" id="KW-0418">Kinase</keyword>
<evidence type="ECO:0000256" key="6">
    <source>
        <dbReference type="ARBA" id="ARBA00022737"/>
    </source>
</evidence>
<feature type="repeat" description="WD" evidence="10">
    <location>
        <begin position="51"/>
        <end position="92"/>
    </location>
</feature>
<feature type="transmembrane region" description="Helical" evidence="11">
    <location>
        <begin position="358"/>
        <end position="377"/>
    </location>
</feature>
<keyword evidence="6" id="KW-0677">Repeat</keyword>
<keyword evidence="8 11" id="KW-0472">Membrane</keyword>
<dbReference type="FunFam" id="1.10.10.1740:FF:000002">
    <property type="entry name" value="Transmembrane protein 14C"/>
    <property type="match status" value="1"/>
</dbReference>
<proteinExistence type="inferred from homology"/>
<keyword evidence="7 11" id="KW-1133">Transmembrane helix</keyword>
<keyword evidence="13" id="KW-1185">Reference proteome</keyword>
<comment type="caution">
    <text evidence="12">The sequence shown here is derived from an EMBL/GenBank/DDBJ whole genome shotgun (WGS) entry which is preliminary data.</text>
</comment>
<keyword evidence="4 11" id="KW-0812">Transmembrane</keyword>
<evidence type="ECO:0000313" key="13">
    <source>
        <dbReference type="Proteomes" id="UP001474421"/>
    </source>
</evidence>
<dbReference type="InterPro" id="IPR036322">
    <property type="entry name" value="WD40_repeat_dom_sf"/>
</dbReference>
<dbReference type="AlphaFoldDB" id="A0AAW1BPX9"/>
<evidence type="ECO:0000256" key="1">
    <source>
        <dbReference type="ARBA" id="ARBA00004141"/>
    </source>
</evidence>
<dbReference type="GO" id="GO:0016020">
    <property type="term" value="C:membrane"/>
    <property type="evidence" value="ECO:0007669"/>
    <property type="project" value="UniProtKB-SubCell"/>
</dbReference>
<evidence type="ECO:0000256" key="11">
    <source>
        <dbReference type="SAM" id="Phobius"/>
    </source>
</evidence>
<gene>
    <name evidence="12" type="ORF">NXF25_008345</name>
</gene>
<dbReference type="PANTHER" id="PTHR44675">
    <property type="entry name" value="PAK1 INTERACTING PROTEIN 1"/>
    <property type="match status" value="1"/>
</dbReference>
<comment type="similarity">
    <text evidence="2">Belongs to the TMEM14 family.</text>
</comment>
<dbReference type="PROSITE" id="PS00678">
    <property type="entry name" value="WD_REPEATS_1"/>
    <property type="match status" value="2"/>
</dbReference>
<evidence type="ECO:0000256" key="9">
    <source>
        <dbReference type="ARBA" id="ARBA00045213"/>
    </source>
</evidence>
<dbReference type="PROSITE" id="PS50082">
    <property type="entry name" value="WD_REPEATS_2"/>
    <property type="match status" value="2"/>
</dbReference>
<organism evidence="12 13">
    <name type="scientific">Crotalus adamanteus</name>
    <name type="common">Eastern diamondback rattlesnake</name>
    <dbReference type="NCBI Taxonomy" id="8729"/>
    <lineage>
        <taxon>Eukaryota</taxon>
        <taxon>Metazoa</taxon>
        <taxon>Chordata</taxon>
        <taxon>Craniata</taxon>
        <taxon>Vertebrata</taxon>
        <taxon>Euteleostomi</taxon>
        <taxon>Lepidosauria</taxon>
        <taxon>Squamata</taxon>
        <taxon>Bifurcata</taxon>
        <taxon>Unidentata</taxon>
        <taxon>Episquamata</taxon>
        <taxon>Toxicofera</taxon>
        <taxon>Serpentes</taxon>
        <taxon>Colubroidea</taxon>
        <taxon>Viperidae</taxon>
        <taxon>Crotalinae</taxon>
        <taxon>Crotalus</taxon>
    </lineage>
</organism>
<evidence type="ECO:0000256" key="10">
    <source>
        <dbReference type="PROSITE-ProRule" id="PRU00221"/>
    </source>
</evidence>
<evidence type="ECO:0000256" key="4">
    <source>
        <dbReference type="ARBA" id="ARBA00022692"/>
    </source>
</evidence>
<protein>
    <submittedName>
        <fullName evidence="12">P21-activated protein kinase-interacting protein 1</fullName>
    </submittedName>
</protein>
<reference evidence="12 13" key="1">
    <citation type="journal article" date="2024" name="Proc. Natl. Acad. Sci. U.S.A.">
        <title>The genetic regulatory architecture and epigenomic basis for age-related changes in rattlesnake venom.</title>
        <authorList>
            <person name="Hogan M.P."/>
            <person name="Holding M.L."/>
            <person name="Nystrom G.S."/>
            <person name="Colston T.J."/>
            <person name="Bartlett D.A."/>
            <person name="Mason A.J."/>
            <person name="Ellsworth S.A."/>
            <person name="Rautsaw R.M."/>
            <person name="Lawrence K.C."/>
            <person name="Strickland J.L."/>
            <person name="He B."/>
            <person name="Fraser P."/>
            <person name="Margres M.J."/>
            <person name="Gilbert D.M."/>
            <person name="Gibbs H.L."/>
            <person name="Parkinson C.L."/>
            <person name="Rokyta D.R."/>
        </authorList>
    </citation>
    <scope>NUCLEOTIDE SEQUENCE [LARGE SCALE GENOMIC DNA]</scope>
    <source>
        <strain evidence="12">DRR0105</strain>
    </source>
</reference>
<evidence type="ECO:0000313" key="12">
    <source>
        <dbReference type="EMBL" id="KAK9403518.1"/>
    </source>
</evidence>
<dbReference type="SMART" id="SM00320">
    <property type="entry name" value="WD40"/>
    <property type="match status" value="4"/>
</dbReference>
<evidence type="ECO:0000256" key="7">
    <source>
        <dbReference type="ARBA" id="ARBA00022989"/>
    </source>
</evidence>
<dbReference type="Gene3D" id="1.10.10.1740">
    <property type="entry name" value="Transmembrane protein 14-like"/>
    <property type="match status" value="1"/>
</dbReference>
<dbReference type="InterPro" id="IPR044890">
    <property type="entry name" value="TMEM14_sf"/>
</dbReference>